<dbReference type="Gene3D" id="3.40.50.10900">
    <property type="entry name" value="PAC-like subunit"/>
    <property type="match status" value="1"/>
</dbReference>
<dbReference type="PANTHER" id="PTHR35610:SF7">
    <property type="entry name" value="3-ISOPROPYLMALATE DEHYDRATASE"/>
    <property type="match status" value="1"/>
</dbReference>
<dbReference type="EMBL" id="AOJK01000036">
    <property type="protein sequence ID" value="ELZ44883.1"/>
    <property type="molecule type" value="Genomic_DNA"/>
</dbReference>
<dbReference type="OrthoDB" id="31247at2157"/>
<dbReference type="Proteomes" id="UP000011586">
    <property type="component" value="Unassembled WGS sequence"/>
</dbReference>
<dbReference type="AlphaFoldDB" id="M0ECW6"/>
<sequence>MEDIEIDEVATPELDDPVLIEGLPGVGHVGKLAAEHLLEEFDGELVRRVYATEFPPQVSVDDEGVAELTCAEFHAVETDGADLLVLTGDHQAGSNEGHYRLTSTFLDVAEEFGAERAFALGGVPTGELVEEYTVLGAVSDGALVDDLEDAGVEFRADEPAGGIVGVSGLVLGLGGRRGFDAACLMGETSGYLVDPKSARAVLETLEAVLDMSVDYESLEDRAEEMEEVVGKIREMQEGPAVPDDDLRYIG</sequence>
<gene>
    <name evidence="2" type="ORF">C463_08002</name>
</gene>
<evidence type="ECO:0000313" key="2">
    <source>
        <dbReference type="EMBL" id="ELZ44883.1"/>
    </source>
</evidence>
<dbReference type="RefSeq" id="WP_008442590.1">
    <property type="nucleotide sequence ID" value="NZ_AOJK01000036.1"/>
</dbReference>
<keyword evidence="1" id="KW-0175">Coiled coil</keyword>
<protein>
    <recommendedName>
        <fullName evidence="4">3-isopropylmalate dehydratase</fullName>
    </recommendedName>
</protein>
<organism evidence="2 3">
    <name type="scientific">Halorubrum californiense DSM 19288</name>
    <dbReference type="NCBI Taxonomy" id="1227465"/>
    <lineage>
        <taxon>Archaea</taxon>
        <taxon>Methanobacteriati</taxon>
        <taxon>Methanobacteriota</taxon>
        <taxon>Stenosarchaea group</taxon>
        <taxon>Halobacteria</taxon>
        <taxon>Halobacteriales</taxon>
        <taxon>Haloferacaceae</taxon>
        <taxon>Halorubrum</taxon>
    </lineage>
</organism>
<keyword evidence="3" id="KW-1185">Reference proteome</keyword>
<feature type="coiled-coil region" evidence="1">
    <location>
        <begin position="208"/>
        <end position="235"/>
    </location>
</feature>
<proteinExistence type="predicted"/>
<dbReference type="InterPro" id="IPR004426">
    <property type="entry name" value="MJ1210-like"/>
</dbReference>
<dbReference type="PANTHER" id="PTHR35610">
    <property type="entry name" value="3-ISOPROPYLMALATE DEHYDRATASE-RELATED"/>
    <property type="match status" value="1"/>
</dbReference>
<dbReference type="NCBIfam" id="TIGR00162">
    <property type="entry name" value="proteasome assembly chaperone family protein"/>
    <property type="match status" value="1"/>
</dbReference>
<evidence type="ECO:0008006" key="4">
    <source>
        <dbReference type="Google" id="ProtNLM"/>
    </source>
</evidence>
<dbReference type="InterPro" id="IPR038389">
    <property type="entry name" value="PSMG2_sf"/>
</dbReference>
<comment type="caution">
    <text evidence="2">The sequence shown here is derived from an EMBL/GenBank/DDBJ whole genome shotgun (WGS) entry which is preliminary data.</text>
</comment>
<dbReference type="PATRIC" id="fig|1227465.4.peg.1572"/>
<accession>M0ECW6</accession>
<dbReference type="STRING" id="1227465.C463_08002"/>
<reference evidence="2 3" key="1">
    <citation type="journal article" date="2014" name="PLoS Genet.">
        <title>Phylogenetically driven sequencing of extremely halophilic archaea reveals strategies for static and dynamic osmo-response.</title>
        <authorList>
            <person name="Becker E.A."/>
            <person name="Seitzer P.M."/>
            <person name="Tritt A."/>
            <person name="Larsen D."/>
            <person name="Krusor M."/>
            <person name="Yao A.I."/>
            <person name="Wu D."/>
            <person name="Madern D."/>
            <person name="Eisen J.A."/>
            <person name="Darling A.E."/>
            <person name="Facciotti M.T."/>
        </authorList>
    </citation>
    <scope>NUCLEOTIDE SEQUENCE [LARGE SCALE GENOMIC DNA]</scope>
    <source>
        <strain evidence="2 3">DSM 19288</strain>
    </source>
</reference>
<dbReference type="SUPFAM" id="SSF159659">
    <property type="entry name" value="Cgl1923-like"/>
    <property type="match status" value="1"/>
</dbReference>
<evidence type="ECO:0000256" key="1">
    <source>
        <dbReference type="SAM" id="Coils"/>
    </source>
</evidence>
<name>M0ECW6_9EURY</name>
<dbReference type="InterPro" id="IPR019151">
    <property type="entry name" value="Proteasome_assmbl_chaperone_2"/>
</dbReference>
<evidence type="ECO:0000313" key="3">
    <source>
        <dbReference type="Proteomes" id="UP000011586"/>
    </source>
</evidence>
<dbReference type="Pfam" id="PF09754">
    <property type="entry name" value="PAC2"/>
    <property type="match status" value="1"/>
</dbReference>